<gene>
    <name evidence="1" type="ORF">L2E82_41368</name>
</gene>
<sequence length="159" mass="17776">MFEDGAPPTHFLLQTISTTSIFGLPIDEQGPQSQQNQIRIYRCAREIDQLNVLCRRDLLDISLTLTEAAGAIVDSSKNIEWMNLFNELQMQHQVVATKTKILHGACGRKVIEKQRLIEFVESLRSKLNYFDELENVQTTLKGSGGNKAAVSEGVEASII</sequence>
<reference evidence="1 2" key="2">
    <citation type="journal article" date="2022" name="Mol. Ecol. Resour.">
        <title>The genomes of chicory, endive, great burdock and yacon provide insights into Asteraceae paleo-polyploidization history and plant inulin production.</title>
        <authorList>
            <person name="Fan W."/>
            <person name="Wang S."/>
            <person name="Wang H."/>
            <person name="Wang A."/>
            <person name="Jiang F."/>
            <person name="Liu H."/>
            <person name="Zhao H."/>
            <person name="Xu D."/>
            <person name="Zhang Y."/>
        </authorList>
    </citation>
    <scope>NUCLEOTIDE SEQUENCE [LARGE SCALE GENOMIC DNA]</scope>
    <source>
        <strain evidence="2">cv. Punajuju</strain>
        <tissue evidence="1">Leaves</tissue>
    </source>
</reference>
<name>A0ACB9ANR4_CICIN</name>
<dbReference type="Proteomes" id="UP001055811">
    <property type="component" value="Linkage Group LG07"/>
</dbReference>
<evidence type="ECO:0000313" key="1">
    <source>
        <dbReference type="EMBL" id="KAI3711353.1"/>
    </source>
</evidence>
<keyword evidence="2" id="KW-1185">Reference proteome</keyword>
<evidence type="ECO:0000313" key="2">
    <source>
        <dbReference type="Proteomes" id="UP001055811"/>
    </source>
</evidence>
<proteinExistence type="predicted"/>
<protein>
    <submittedName>
        <fullName evidence="1">Uncharacterized protein</fullName>
    </submittedName>
</protein>
<dbReference type="EMBL" id="CM042015">
    <property type="protein sequence ID" value="KAI3711353.1"/>
    <property type="molecule type" value="Genomic_DNA"/>
</dbReference>
<accession>A0ACB9ANR4</accession>
<organism evidence="1 2">
    <name type="scientific">Cichorium intybus</name>
    <name type="common">Chicory</name>
    <dbReference type="NCBI Taxonomy" id="13427"/>
    <lineage>
        <taxon>Eukaryota</taxon>
        <taxon>Viridiplantae</taxon>
        <taxon>Streptophyta</taxon>
        <taxon>Embryophyta</taxon>
        <taxon>Tracheophyta</taxon>
        <taxon>Spermatophyta</taxon>
        <taxon>Magnoliopsida</taxon>
        <taxon>eudicotyledons</taxon>
        <taxon>Gunneridae</taxon>
        <taxon>Pentapetalae</taxon>
        <taxon>asterids</taxon>
        <taxon>campanulids</taxon>
        <taxon>Asterales</taxon>
        <taxon>Asteraceae</taxon>
        <taxon>Cichorioideae</taxon>
        <taxon>Cichorieae</taxon>
        <taxon>Cichoriinae</taxon>
        <taxon>Cichorium</taxon>
    </lineage>
</organism>
<reference evidence="2" key="1">
    <citation type="journal article" date="2022" name="Mol. Ecol. Resour.">
        <title>The genomes of chicory, endive, great burdock and yacon provide insights into Asteraceae palaeo-polyploidization history and plant inulin production.</title>
        <authorList>
            <person name="Fan W."/>
            <person name="Wang S."/>
            <person name="Wang H."/>
            <person name="Wang A."/>
            <person name="Jiang F."/>
            <person name="Liu H."/>
            <person name="Zhao H."/>
            <person name="Xu D."/>
            <person name="Zhang Y."/>
        </authorList>
    </citation>
    <scope>NUCLEOTIDE SEQUENCE [LARGE SCALE GENOMIC DNA]</scope>
    <source>
        <strain evidence="2">cv. Punajuju</strain>
    </source>
</reference>
<comment type="caution">
    <text evidence="1">The sequence shown here is derived from an EMBL/GenBank/DDBJ whole genome shotgun (WGS) entry which is preliminary data.</text>
</comment>